<dbReference type="EMBL" id="JACHMY010000001">
    <property type="protein sequence ID" value="MBB5840718.1"/>
    <property type="molecule type" value="Genomic_DNA"/>
</dbReference>
<dbReference type="GO" id="GO:0005524">
    <property type="term" value="F:ATP binding"/>
    <property type="evidence" value="ECO:0007669"/>
    <property type="project" value="UniProtKB-KW"/>
</dbReference>
<proteinExistence type="predicted"/>
<feature type="site" description="Important for autoinhibition of adenylyltransferase activity" evidence="3">
    <location>
        <position position="78"/>
    </location>
</feature>
<dbReference type="AlphaFoldDB" id="A0A7W9JFT3"/>
<dbReference type="RefSeq" id="WP_184803278.1">
    <property type="nucleotide sequence ID" value="NZ_JACHMY010000001.1"/>
</dbReference>
<comment type="caution">
    <text evidence="5">The sequence shown here is derived from an EMBL/GenBank/DDBJ whole genome shotgun (WGS) entry which is preliminary data.</text>
</comment>
<keyword evidence="6" id="KW-1185">Reference proteome</keyword>
<keyword evidence="2" id="KW-0067">ATP-binding</keyword>
<feature type="domain" description="Fido" evidence="4">
    <location>
        <begin position="128"/>
        <end position="280"/>
    </location>
</feature>
<keyword evidence="2" id="KW-0547">Nucleotide-binding</keyword>
<evidence type="ECO:0000256" key="2">
    <source>
        <dbReference type="PIRSR" id="PIRSR640198-2"/>
    </source>
</evidence>
<sequence>MSQFLGHRATLVLRIATLGHQVTIFSTPQPDREDLLVLDQIHAYRSELADVMRMPKRWAGGLRRSMLARAIQGSNSIEGYEVAVDDAVAALDDEDALSADEQTFAEIRGYRQALGYVLAMAGDADFRLDVAAVRAMHFMMLSHDLSKSPGSYRQREIYVHDEKTGRNVYEGPTADEVPGLVEELMVELAGDSQVDSLVRASMAHLNLVMIHPFRDGNGRMARALQTLVLSQCGIGEPAFSSIEEWLGSNTEDYYRVLALTGAGSWQPDRSAALWVKFNLRAHHIQAQTVARRYREAARLWTAFDELIAAFRLPDRVADELFDATLGFRIRRSTYVRRADIEQRTATRDLGRLVELGLLRAVGETKGRHYVIGDRLTAVRREVLEARSPVVDPYPWMRGRLLAALSVQ</sequence>
<feature type="binding site" evidence="2">
    <location>
        <begin position="253"/>
        <end position="254"/>
    </location>
    <ligand>
        <name>ATP</name>
        <dbReference type="ChEBI" id="CHEBI:30616"/>
    </ligand>
</feature>
<feature type="binding site" evidence="2">
    <location>
        <begin position="215"/>
        <end position="222"/>
    </location>
    <ligand>
        <name>ATP</name>
        <dbReference type="ChEBI" id="CHEBI:30616"/>
    </ligand>
</feature>
<dbReference type="Gene3D" id="1.10.10.10">
    <property type="entry name" value="Winged helix-like DNA-binding domain superfamily/Winged helix DNA-binding domain"/>
    <property type="match status" value="1"/>
</dbReference>
<dbReference type="InterPro" id="IPR036597">
    <property type="entry name" value="Fido-like_dom_sf"/>
</dbReference>
<evidence type="ECO:0000313" key="5">
    <source>
        <dbReference type="EMBL" id="MBB5840718.1"/>
    </source>
</evidence>
<dbReference type="Gene3D" id="1.10.3290.10">
    <property type="entry name" value="Fido-like domain"/>
    <property type="match status" value="1"/>
</dbReference>
<feature type="active site" evidence="1">
    <location>
        <position position="211"/>
    </location>
</feature>
<protein>
    <submittedName>
        <fullName evidence="5">Fic family protein</fullName>
    </submittedName>
</protein>
<dbReference type="InterPro" id="IPR040198">
    <property type="entry name" value="Fido_containing"/>
</dbReference>
<dbReference type="InterPro" id="IPR003812">
    <property type="entry name" value="Fido"/>
</dbReference>
<evidence type="ECO:0000256" key="3">
    <source>
        <dbReference type="PIRSR" id="PIRSR640198-3"/>
    </source>
</evidence>
<accession>A0A7W9JFT3</accession>
<dbReference type="PROSITE" id="PS51459">
    <property type="entry name" value="FIDO"/>
    <property type="match status" value="1"/>
</dbReference>
<dbReference type="Proteomes" id="UP000549971">
    <property type="component" value="Unassembled WGS sequence"/>
</dbReference>
<evidence type="ECO:0000259" key="4">
    <source>
        <dbReference type="PROSITE" id="PS51459"/>
    </source>
</evidence>
<organism evidence="5 6">
    <name type="scientific">Kribbella italica</name>
    <dbReference type="NCBI Taxonomy" id="1540520"/>
    <lineage>
        <taxon>Bacteria</taxon>
        <taxon>Bacillati</taxon>
        <taxon>Actinomycetota</taxon>
        <taxon>Actinomycetes</taxon>
        <taxon>Propionibacteriales</taxon>
        <taxon>Kribbellaceae</taxon>
        <taxon>Kribbella</taxon>
    </lineage>
</organism>
<gene>
    <name evidence="5" type="ORF">HDA39_007452</name>
</gene>
<dbReference type="PANTHER" id="PTHR13504">
    <property type="entry name" value="FIDO DOMAIN-CONTAINING PROTEIN DDB_G0283145"/>
    <property type="match status" value="1"/>
</dbReference>
<dbReference type="Pfam" id="PF02661">
    <property type="entry name" value="Fic"/>
    <property type="match status" value="1"/>
</dbReference>
<evidence type="ECO:0000256" key="1">
    <source>
        <dbReference type="PIRSR" id="PIRSR640198-1"/>
    </source>
</evidence>
<dbReference type="SUPFAM" id="SSF140931">
    <property type="entry name" value="Fic-like"/>
    <property type="match status" value="1"/>
</dbReference>
<dbReference type="InterPro" id="IPR036388">
    <property type="entry name" value="WH-like_DNA-bd_sf"/>
</dbReference>
<reference evidence="5 6" key="1">
    <citation type="submission" date="2020-08" db="EMBL/GenBank/DDBJ databases">
        <title>Sequencing the genomes of 1000 actinobacteria strains.</title>
        <authorList>
            <person name="Klenk H.-P."/>
        </authorList>
    </citation>
    <scope>NUCLEOTIDE SEQUENCE [LARGE SCALE GENOMIC DNA]</scope>
    <source>
        <strain evidence="5 6">DSM 28967</strain>
    </source>
</reference>
<name>A0A7W9JFT3_9ACTN</name>
<evidence type="ECO:0000313" key="6">
    <source>
        <dbReference type="Proteomes" id="UP000549971"/>
    </source>
</evidence>
<dbReference type="PANTHER" id="PTHR13504:SF38">
    <property type="entry name" value="FIDO DOMAIN-CONTAINING PROTEIN"/>
    <property type="match status" value="1"/>
</dbReference>